<feature type="transmembrane region" description="Helical" evidence="10">
    <location>
        <begin position="334"/>
        <end position="353"/>
    </location>
</feature>
<dbReference type="Gene3D" id="1.20.1530.20">
    <property type="match status" value="1"/>
</dbReference>
<dbReference type="PANTHER" id="PTHR32507">
    <property type="entry name" value="NA(+)/H(+) ANTIPORTER 1"/>
    <property type="match status" value="1"/>
</dbReference>
<evidence type="ECO:0000256" key="7">
    <source>
        <dbReference type="ARBA" id="ARBA00022989"/>
    </source>
</evidence>
<dbReference type="InterPro" id="IPR006153">
    <property type="entry name" value="Cation/H_exchanger_TM"/>
</dbReference>
<feature type="transmembrane region" description="Helical" evidence="10">
    <location>
        <begin position="122"/>
        <end position="141"/>
    </location>
</feature>
<evidence type="ECO:0000313" key="13">
    <source>
        <dbReference type="Proteomes" id="UP000320390"/>
    </source>
</evidence>
<keyword evidence="6 10" id="KW-0812">Transmembrane</keyword>
<keyword evidence="3" id="KW-0050">Antiport</keyword>
<feature type="transmembrane region" description="Helical" evidence="10">
    <location>
        <begin position="31"/>
        <end position="55"/>
    </location>
</feature>
<dbReference type="GO" id="GO:0015297">
    <property type="term" value="F:antiporter activity"/>
    <property type="evidence" value="ECO:0007669"/>
    <property type="project" value="UniProtKB-KW"/>
</dbReference>
<dbReference type="NCBIfam" id="NF003716">
    <property type="entry name" value="PRK05326.1-3"/>
    <property type="match status" value="1"/>
</dbReference>
<comment type="subcellular location">
    <subcellularLocation>
        <location evidence="1">Cell membrane</location>
        <topology evidence="1">Multi-pass membrane protein</topology>
    </subcellularLocation>
</comment>
<name>A0A518EPZ7_9BACT</name>
<dbReference type="Pfam" id="PF00999">
    <property type="entry name" value="Na_H_Exchanger"/>
    <property type="match status" value="1"/>
</dbReference>
<feature type="transmembrane region" description="Helical" evidence="10">
    <location>
        <begin position="61"/>
        <end position="81"/>
    </location>
</feature>
<sequence length="490" mass="51664">MTEFFTTALLLTIFGSLLITSASLSRTLERVGIPVALLFLFLGMLAGEQGIGGIAFEDYRFSFIVGTIALVLIVFDGGFNTTYASIREGIRPALLLATVGVLLTAALTAVFARAIGLSWAEAVLLGAVVSSTDAATVFAVMRGSKLSLQRRVGTTLELESGLNDAVAVLLTIGATQAVATGEVPGVSALWGVPWQMAVGSLTGLALGRLGRWLLVRVRISTGGLYAVVTMGLALFSFGIATLLGGSGFLSVFATASVLGNGRIPYQSGLRRIHDAMAWLSQVAMFLMLGFLVFPSRILSVALPGVLLALFLAFVARPIAVAACLLPFRFPAKEVGYIGWVGLRGAVPIILATYPVLSGVSGAERVFDIVFVLVVVNSLVPGATIRRVTKWLDLDVPPAAELHATLEITSMGEIDGDLLLFHIDSSVLACDGAIRDLHLPEGASIALIVRGSKLLAARGPTILRADDQVYVFSQHEDRALVTLIFGQPKDV</sequence>
<dbReference type="SUPFAM" id="SSF116726">
    <property type="entry name" value="TrkA C-terminal domain-like"/>
    <property type="match status" value="1"/>
</dbReference>
<evidence type="ECO:0000259" key="11">
    <source>
        <dbReference type="PROSITE" id="PS51202"/>
    </source>
</evidence>
<dbReference type="PANTHER" id="PTHR32507:SF7">
    <property type="entry name" value="K(+)_H(+) ANTIPORTER NHAP2"/>
    <property type="match status" value="1"/>
</dbReference>
<feature type="transmembrane region" description="Helical" evidence="10">
    <location>
        <begin position="6"/>
        <end position="24"/>
    </location>
</feature>
<reference evidence="12 13" key="1">
    <citation type="submission" date="2019-02" db="EMBL/GenBank/DDBJ databases">
        <title>Deep-cultivation of Planctomycetes and their phenomic and genomic characterization uncovers novel biology.</title>
        <authorList>
            <person name="Wiegand S."/>
            <person name="Jogler M."/>
            <person name="Boedeker C."/>
            <person name="Pinto D."/>
            <person name="Vollmers J."/>
            <person name="Rivas-Marin E."/>
            <person name="Kohn T."/>
            <person name="Peeters S.H."/>
            <person name="Heuer A."/>
            <person name="Rast P."/>
            <person name="Oberbeckmann S."/>
            <person name="Bunk B."/>
            <person name="Jeske O."/>
            <person name="Meyerdierks A."/>
            <person name="Storesund J.E."/>
            <person name="Kallscheuer N."/>
            <person name="Luecker S."/>
            <person name="Lage O.M."/>
            <person name="Pohl T."/>
            <person name="Merkel B.J."/>
            <person name="Hornburger P."/>
            <person name="Mueller R.-W."/>
            <person name="Bruemmer F."/>
            <person name="Labrenz M."/>
            <person name="Spormann A.M."/>
            <person name="Op den Camp H."/>
            <person name="Overmann J."/>
            <person name="Amann R."/>
            <person name="Jetten M.S.M."/>
            <person name="Mascher T."/>
            <person name="Medema M.H."/>
            <person name="Devos D.P."/>
            <person name="Kaster A.-K."/>
            <person name="Ovreas L."/>
            <person name="Rohde M."/>
            <person name="Galperin M.Y."/>
            <person name="Jogler C."/>
        </authorList>
    </citation>
    <scope>NUCLEOTIDE SEQUENCE [LARGE SCALE GENOMIC DNA]</scope>
    <source>
        <strain evidence="12 13">Poly30</strain>
    </source>
</reference>
<dbReference type="GO" id="GO:0008324">
    <property type="term" value="F:monoatomic cation transmembrane transporter activity"/>
    <property type="evidence" value="ECO:0007669"/>
    <property type="project" value="InterPro"/>
</dbReference>
<evidence type="ECO:0000256" key="2">
    <source>
        <dbReference type="ARBA" id="ARBA00022448"/>
    </source>
</evidence>
<dbReference type="InterPro" id="IPR036721">
    <property type="entry name" value="RCK_C_sf"/>
</dbReference>
<feature type="transmembrane region" description="Helical" evidence="10">
    <location>
        <begin position="305"/>
        <end position="327"/>
    </location>
</feature>
<keyword evidence="4" id="KW-1003">Cell membrane</keyword>
<dbReference type="GO" id="GO:0006813">
    <property type="term" value="P:potassium ion transport"/>
    <property type="evidence" value="ECO:0007669"/>
    <property type="project" value="UniProtKB-KW"/>
</dbReference>
<dbReference type="InterPro" id="IPR006037">
    <property type="entry name" value="RCK_C"/>
</dbReference>
<dbReference type="Gene3D" id="3.30.70.1450">
    <property type="entry name" value="Regulator of K+ conductance, C-terminal domain"/>
    <property type="match status" value="1"/>
</dbReference>
<evidence type="ECO:0000256" key="1">
    <source>
        <dbReference type="ARBA" id="ARBA00004651"/>
    </source>
</evidence>
<feature type="transmembrane region" description="Helical" evidence="10">
    <location>
        <begin position="93"/>
        <end position="116"/>
    </location>
</feature>
<keyword evidence="5" id="KW-0630">Potassium</keyword>
<dbReference type="Proteomes" id="UP000320390">
    <property type="component" value="Chromosome"/>
</dbReference>
<keyword evidence="8" id="KW-0406">Ion transport</keyword>
<keyword evidence="2" id="KW-0813">Transport</keyword>
<keyword evidence="5" id="KW-0633">Potassium transport</keyword>
<feature type="transmembrane region" description="Helical" evidence="10">
    <location>
        <begin position="275"/>
        <end position="293"/>
    </location>
</feature>
<evidence type="ECO:0000256" key="6">
    <source>
        <dbReference type="ARBA" id="ARBA00022692"/>
    </source>
</evidence>
<organism evidence="12 13">
    <name type="scientific">Saltatorellus ferox</name>
    <dbReference type="NCBI Taxonomy" id="2528018"/>
    <lineage>
        <taxon>Bacteria</taxon>
        <taxon>Pseudomonadati</taxon>
        <taxon>Planctomycetota</taxon>
        <taxon>Planctomycetia</taxon>
        <taxon>Planctomycetia incertae sedis</taxon>
        <taxon>Saltatorellus</taxon>
    </lineage>
</organism>
<dbReference type="EMBL" id="CP036434">
    <property type="protein sequence ID" value="QDV06159.1"/>
    <property type="molecule type" value="Genomic_DNA"/>
</dbReference>
<evidence type="ECO:0000256" key="5">
    <source>
        <dbReference type="ARBA" id="ARBA00022538"/>
    </source>
</evidence>
<evidence type="ECO:0000256" key="4">
    <source>
        <dbReference type="ARBA" id="ARBA00022475"/>
    </source>
</evidence>
<evidence type="ECO:0000313" key="12">
    <source>
        <dbReference type="EMBL" id="QDV06159.1"/>
    </source>
</evidence>
<keyword evidence="9 10" id="KW-0472">Membrane</keyword>
<protein>
    <submittedName>
        <fullName evidence="12">K(+)/H(+) antiporter NhaP</fullName>
    </submittedName>
</protein>
<feature type="domain" description="RCK C-terminal" evidence="11">
    <location>
        <begin position="405"/>
        <end position="486"/>
    </location>
</feature>
<dbReference type="GO" id="GO:1902600">
    <property type="term" value="P:proton transmembrane transport"/>
    <property type="evidence" value="ECO:0007669"/>
    <property type="project" value="InterPro"/>
</dbReference>
<gene>
    <name evidence="12" type="primary">nhaP_2</name>
    <name evidence="12" type="ORF">Poly30_16640</name>
</gene>
<keyword evidence="13" id="KW-1185">Reference proteome</keyword>
<dbReference type="RefSeq" id="WP_145196119.1">
    <property type="nucleotide sequence ID" value="NZ_CP036434.1"/>
</dbReference>
<accession>A0A518EPZ7</accession>
<dbReference type="NCBIfam" id="NF003715">
    <property type="entry name" value="PRK05326.1-2"/>
    <property type="match status" value="1"/>
</dbReference>
<evidence type="ECO:0000256" key="8">
    <source>
        <dbReference type="ARBA" id="ARBA00023065"/>
    </source>
</evidence>
<evidence type="ECO:0000256" key="10">
    <source>
        <dbReference type="SAM" id="Phobius"/>
    </source>
</evidence>
<dbReference type="GO" id="GO:0005886">
    <property type="term" value="C:plasma membrane"/>
    <property type="evidence" value="ECO:0007669"/>
    <property type="project" value="UniProtKB-SubCell"/>
</dbReference>
<dbReference type="AlphaFoldDB" id="A0A518EPZ7"/>
<proteinExistence type="predicted"/>
<dbReference type="InterPro" id="IPR038770">
    <property type="entry name" value="Na+/solute_symporter_sf"/>
</dbReference>
<keyword evidence="7 10" id="KW-1133">Transmembrane helix</keyword>
<evidence type="ECO:0000256" key="3">
    <source>
        <dbReference type="ARBA" id="ARBA00022449"/>
    </source>
</evidence>
<dbReference type="OrthoDB" id="9810759at2"/>
<feature type="transmembrane region" description="Helical" evidence="10">
    <location>
        <begin position="222"/>
        <end position="240"/>
    </location>
</feature>
<evidence type="ECO:0000256" key="9">
    <source>
        <dbReference type="ARBA" id="ARBA00023136"/>
    </source>
</evidence>
<dbReference type="PROSITE" id="PS51202">
    <property type="entry name" value="RCK_C"/>
    <property type="match status" value="1"/>
</dbReference>